<evidence type="ECO:0000313" key="4">
    <source>
        <dbReference type="EMBL" id="SDB16677.1"/>
    </source>
</evidence>
<evidence type="ECO:0000256" key="3">
    <source>
        <dbReference type="PIRSR" id="PIRSR617939-2"/>
    </source>
</evidence>
<organism evidence="4 5">
    <name type="scientific">Bauldia litoralis</name>
    <dbReference type="NCBI Taxonomy" id="665467"/>
    <lineage>
        <taxon>Bacteria</taxon>
        <taxon>Pseudomonadati</taxon>
        <taxon>Pseudomonadota</taxon>
        <taxon>Alphaproteobacteria</taxon>
        <taxon>Hyphomicrobiales</taxon>
        <taxon>Kaistiaceae</taxon>
        <taxon>Bauldia</taxon>
    </lineage>
</organism>
<protein>
    <submittedName>
        <fullName evidence="4">Uncharacterized conserved protein YtfP, gamma-glutamylcyclotransferase (GGCT)/AIG2-like family</fullName>
    </submittedName>
</protein>
<dbReference type="RefSeq" id="WP_090875593.1">
    <property type="nucleotide sequence ID" value="NZ_FMXQ01000002.1"/>
</dbReference>
<sequence>MIYFAYGSNLDPVQWALRCPGSPHVAVGRLDGYRLHFPRHSPVRRCAVASIGAAAGEVVWGALYRMSAQDLEALDAREGHFADRPDESRYLRASVRVARLDAGVVETVTYVANPSPDPGLPSEDYVKHLLDGAIHHGFPEAYVAMLRSVKTMVGA</sequence>
<dbReference type="OrthoDB" id="141582at2"/>
<gene>
    <name evidence="4" type="ORF">SAMN02982931_01327</name>
</gene>
<proteinExistence type="predicted"/>
<dbReference type="GO" id="GO:0016740">
    <property type="term" value="F:transferase activity"/>
    <property type="evidence" value="ECO:0007669"/>
    <property type="project" value="UniProtKB-KW"/>
</dbReference>
<dbReference type="EMBL" id="FMXQ01000002">
    <property type="protein sequence ID" value="SDB16677.1"/>
    <property type="molecule type" value="Genomic_DNA"/>
</dbReference>
<dbReference type="Proteomes" id="UP000199071">
    <property type="component" value="Unassembled WGS sequence"/>
</dbReference>
<feature type="binding site" evidence="3">
    <location>
        <position position="125"/>
    </location>
    <ligand>
        <name>substrate</name>
    </ligand>
</feature>
<name>A0A1G6B7P2_9HYPH</name>
<dbReference type="SUPFAM" id="SSF110857">
    <property type="entry name" value="Gamma-glutamyl cyclotransferase-like"/>
    <property type="match status" value="1"/>
</dbReference>
<dbReference type="CDD" id="cd06661">
    <property type="entry name" value="GGCT_like"/>
    <property type="match status" value="1"/>
</dbReference>
<dbReference type="PANTHER" id="PTHR12935:SF0">
    <property type="entry name" value="GAMMA-GLUTAMYLCYCLOTRANSFERASE"/>
    <property type="match status" value="1"/>
</dbReference>
<dbReference type="AlphaFoldDB" id="A0A1G6B7P2"/>
<evidence type="ECO:0000313" key="5">
    <source>
        <dbReference type="Proteomes" id="UP000199071"/>
    </source>
</evidence>
<dbReference type="STRING" id="665467.SAMN02982931_01327"/>
<keyword evidence="5" id="KW-1185">Reference proteome</keyword>
<dbReference type="InterPro" id="IPR036568">
    <property type="entry name" value="GGCT-like_sf"/>
</dbReference>
<keyword evidence="1" id="KW-0456">Lyase</keyword>
<reference evidence="4 5" key="1">
    <citation type="submission" date="2016-10" db="EMBL/GenBank/DDBJ databases">
        <authorList>
            <person name="de Groot N.N."/>
        </authorList>
    </citation>
    <scope>NUCLEOTIDE SEQUENCE [LARGE SCALE GENOMIC DNA]</scope>
    <source>
        <strain evidence="4 5">ATCC 35022</strain>
    </source>
</reference>
<evidence type="ECO:0000256" key="2">
    <source>
        <dbReference type="PIRSR" id="PIRSR617939-1"/>
    </source>
</evidence>
<feature type="active site" description="Proton acceptor" evidence="2">
    <location>
        <position position="78"/>
    </location>
</feature>
<dbReference type="GO" id="GO:0003839">
    <property type="term" value="F:gamma-glutamylcyclotransferase activity"/>
    <property type="evidence" value="ECO:0007669"/>
    <property type="project" value="InterPro"/>
</dbReference>
<dbReference type="InterPro" id="IPR013024">
    <property type="entry name" value="GGCT-like"/>
</dbReference>
<dbReference type="PANTHER" id="PTHR12935">
    <property type="entry name" value="GAMMA-GLUTAMYLCYCLOTRANSFERASE"/>
    <property type="match status" value="1"/>
</dbReference>
<dbReference type="InterPro" id="IPR017939">
    <property type="entry name" value="G-Glutamylcylcotransferase"/>
</dbReference>
<feature type="binding site" evidence="3">
    <location>
        <begin position="3"/>
        <end position="8"/>
    </location>
    <ligand>
        <name>substrate</name>
    </ligand>
</feature>
<evidence type="ECO:0000256" key="1">
    <source>
        <dbReference type="ARBA" id="ARBA00023239"/>
    </source>
</evidence>
<dbReference type="Pfam" id="PF13772">
    <property type="entry name" value="AIG2_2"/>
    <property type="match status" value="1"/>
</dbReference>
<keyword evidence="4" id="KW-0808">Transferase</keyword>
<accession>A0A1G6B7P2</accession>
<dbReference type="Gene3D" id="3.10.490.10">
    <property type="entry name" value="Gamma-glutamyl cyclotransferase-like"/>
    <property type="match status" value="1"/>
</dbReference>